<dbReference type="InterPro" id="IPR027443">
    <property type="entry name" value="IPNS-like_sf"/>
</dbReference>
<reference evidence="6 7" key="1">
    <citation type="submission" date="2024-01" db="EMBL/GenBank/DDBJ databases">
        <authorList>
            <person name="Waweru B."/>
        </authorList>
    </citation>
    <scope>NUCLEOTIDE SEQUENCE [LARGE SCALE GENOMIC DNA]</scope>
</reference>
<dbReference type="GO" id="GO:0031418">
    <property type="term" value="F:L-ascorbic acid binding"/>
    <property type="evidence" value="ECO:0007669"/>
    <property type="project" value="UniProtKB-KW"/>
</dbReference>
<dbReference type="InterPro" id="IPR050295">
    <property type="entry name" value="Plant_2OG-oxidoreductases"/>
</dbReference>
<dbReference type="Proteomes" id="UP001314170">
    <property type="component" value="Unassembled WGS sequence"/>
</dbReference>
<keyword evidence="7" id="KW-1185">Reference proteome</keyword>
<evidence type="ECO:0008006" key="8">
    <source>
        <dbReference type="Google" id="ProtNLM"/>
    </source>
</evidence>
<organism evidence="6 7">
    <name type="scientific">Dovyalis caffra</name>
    <dbReference type="NCBI Taxonomy" id="77055"/>
    <lineage>
        <taxon>Eukaryota</taxon>
        <taxon>Viridiplantae</taxon>
        <taxon>Streptophyta</taxon>
        <taxon>Embryophyta</taxon>
        <taxon>Tracheophyta</taxon>
        <taxon>Spermatophyta</taxon>
        <taxon>Magnoliopsida</taxon>
        <taxon>eudicotyledons</taxon>
        <taxon>Gunneridae</taxon>
        <taxon>Pentapetalae</taxon>
        <taxon>rosids</taxon>
        <taxon>fabids</taxon>
        <taxon>Malpighiales</taxon>
        <taxon>Salicaceae</taxon>
        <taxon>Flacourtieae</taxon>
        <taxon>Dovyalis</taxon>
    </lineage>
</organism>
<gene>
    <name evidence="6" type="ORF">DCAF_LOCUS8650</name>
</gene>
<protein>
    <recommendedName>
        <fullName evidence="8">Fe2OG dioxygenase domain-containing protein</fullName>
    </recommendedName>
</protein>
<evidence type="ECO:0000256" key="2">
    <source>
        <dbReference type="ARBA" id="ARBA00022896"/>
    </source>
</evidence>
<comment type="caution">
    <text evidence="6">The sequence shown here is derived from an EMBL/GenBank/DDBJ whole genome shotgun (WGS) entry which is preliminary data.</text>
</comment>
<dbReference type="AlphaFoldDB" id="A0AAV1RA16"/>
<evidence type="ECO:0000256" key="3">
    <source>
        <dbReference type="ARBA" id="ARBA00023004"/>
    </source>
</evidence>
<dbReference type="InterPro" id="IPR044861">
    <property type="entry name" value="IPNS-like_FE2OG_OXY"/>
</dbReference>
<dbReference type="SUPFAM" id="SSF51197">
    <property type="entry name" value="Clavaminate synthase-like"/>
    <property type="match status" value="1"/>
</dbReference>
<name>A0AAV1RA16_9ROSI</name>
<dbReference type="Pfam" id="PF14226">
    <property type="entry name" value="DIOX_N"/>
    <property type="match status" value="1"/>
</dbReference>
<dbReference type="InterPro" id="IPR026992">
    <property type="entry name" value="DIOX_N"/>
</dbReference>
<evidence type="ECO:0000256" key="1">
    <source>
        <dbReference type="ARBA" id="ARBA00022723"/>
    </source>
</evidence>
<dbReference type="PANTHER" id="PTHR47991">
    <property type="entry name" value="OXOGLUTARATE/IRON-DEPENDENT DIOXYGENASE"/>
    <property type="match status" value="1"/>
</dbReference>
<keyword evidence="2" id="KW-0847">Vitamin C</keyword>
<dbReference type="Pfam" id="PF03171">
    <property type="entry name" value="2OG-FeII_Oxy"/>
    <property type="match status" value="1"/>
</dbReference>
<feature type="domain" description="Non-haem dioxygenase N-terminal" evidence="5">
    <location>
        <begin position="51"/>
        <end position="86"/>
    </location>
</feature>
<dbReference type="EMBL" id="CAWUPB010000913">
    <property type="protein sequence ID" value="CAK7331789.1"/>
    <property type="molecule type" value="Genomic_DNA"/>
</dbReference>
<feature type="domain" description="Isopenicillin N synthase-like Fe(2+) 2OG dioxygenase" evidence="4">
    <location>
        <begin position="128"/>
        <end position="202"/>
    </location>
</feature>
<accession>A0AAV1RA16</accession>
<keyword evidence="1" id="KW-0479">Metal-binding</keyword>
<dbReference type="GO" id="GO:0046872">
    <property type="term" value="F:metal ion binding"/>
    <property type="evidence" value="ECO:0007669"/>
    <property type="project" value="UniProtKB-KW"/>
</dbReference>
<sequence length="263" mass="29017">MENLEWSLPVPSVQDLASQHLETVPTRYLREDMDGLITSTGLASDDSSLRVPLIDMSKLANPESQDIELKKLHAACKDWGIFQVTDDLNRYSQDIRQVAVGLTSFMAMGLEIEGQELCEAYQEGLYHTRMNCYPPCPQPEQVMGITPHADNSGITLLLECGNTPGLQVLKDGHWVFVEPIDGAIVVNTGHITEEVTSQQLEAMPPRFMRDDMDNIISTVPSDKSVLVPLIDTSKLGGPESQDSELQNLLAACRDWGMGTNICS</sequence>
<keyword evidence="3" id="KW-0408">Iron</keyword>
<dbReference type="Gene3D" id="2.60.120.330">
    <property type="entry name" value="B-lactam Antibiotic, Isopenicillin N Synthase, Chain"/>
    <property type="match status" value="2"/>
</dbReference>
<evidence type="ECO:0000259" key="5">
    <source>
        <dbReference type="Pfam" id="PF14226"/>
    </source>
</evidence>
<evidence type="ECO:0000259" key="4">
    <source>
        <dbReference type="Pfam" id="PF03171"/>
    </source>
</evidence>
<evidence type="ECO:0000313" key="6">
    <source>
        <dbReference type="EMBL" id="CAK7331789.1"/>
    </source>
</evidence>
<proteinExistence type="predicted"/>
<evidence type="ECO:0000313" key="7">
    <source>
        <dbReference type="Proteomes" id="UP001314170"/>
    </source>
</evidence>